<dbReference type="Pfam" id="PF06580">
    <property type="entry name" value="His_kinase"/>
    <property type="match status" value="1"/>
</dbReference>
<keyword evidence="4" id="KW-0808">Transferase</keyword>
<feature type="transmembrane region" description="Helical" evidence="2">
    <location>
        <begin position="96"/>
        <end position="117"/>
    </location>
</feature>
<dbReference type="InterPro" id="IPR010559">
    <property type="entry name" value="Sig_transdc_His_kin_internal"/>
</dbReference>
<dbReference type="InterPro" id="IPR036890">
    <property type="entry name" value="HATPase_C_sf"/>
</dbReference>
<sequence>MNQTAIPATAPMPVLVAPPVAPSVAASRSVPFGRDVVVLGLGFAAVLFIVSSVIWWVVTGIDPVTTALPKLVGISADAVLAVLISLVLWRMSARRLGIKALVACLLSLIGAFVSAVVDRGLQIYMTQPDVAPIDPQYFASVVTFTTSELFGWSCLYLALQYASQIRETERRLAEARQLAVSAQLRALQYQVSPHFLFNTLNSVAGLIEEGAAQPASDMVLRLAVFLRKTLALDPLSDMPLEAEIALQLDYLAIEEVRFSDRLAVHLDLPADLQTALVPALILQPLVENAIKHGVSRCPGRADLAIGAARRPGDRLLVWIENPIPEAEAEAQDGMGIGLRNVAERLATRYPGNASCAARVIAPGRLRTELDLPVLR</sequence>
<dbReference type="AlphaFoldDB" id="A0A368YJR2"/>
<protein>
    <submittedName>
        <fullName evidence="4">Histidine kinase</fullName>
    </submittedName>
</protein>
<evidence type="ECO:0000256" key="1">
    <source>
        <dbReference type="SAM" id="Coils"/>
    </source>
</evidence>
<evidence type="ECO:0000313" key="4">
    <source>
        <dbReference type="EMBL" id="RCW80481.1"/>
    </source>
</evidence>
<dbReference type="PANTHER" id="PTHR34220">
    <property type="entry name" value="SENSOR HISTIDINE KINASE YPDA"/>
    <property type="match status" value="1"/>
</dbReference>
<dbReference type="GO" id="GO:0000155">
    <property type="term" value="F:phosphorelay sensor kinase activity"/>
    <property type="evidence" value="ECO:0007669"/>
    <property type="project" value="InterPro"/>
</dbReference>
<comment type="caution">
    <text evidence="4">The sequence shown here is derived from an EMBL/GenBank/DDBJ whole genome shotgun (WGS) entry which is preliminary data.</text>
</comment>
<feature type="transmembrane region" description="Helical" evidence="2">
    <location>
        <begin position="36"/>
        <end position="58"/>
    </location>
</feature>
<dbReference type="EMBL" id="QPJL01000019">
    <property type="protein sequence ID" value="RCW80481.1"/>
    <property type="molecule type" value="Genomic_DNA"/>
</dbReference>
<dbReference type="SUPFAM" id="SSF55874">
    <property type="entry name" value="ATPase domain of HSP90 chaperone/DNA topoisomerase II/histidine kinase"/>
    <property type="match status" value="1"/>
</dbReference>
<reference evidence="4 5" key="1">
    <citation type="submission" date="2018-07" db="EMBL/GenBank/DDBJ databases">
        <title>Genomic Encyclopedia of Type Strains, Phase III (KMG-III): the genomes of soil and plant-associated and newly described type strains.</title>
        <authorList>
            <person name="Whitman W."/>
        </authorList>
    </citation>
    <scope>NUCLEOTIDE SEQUENCE [LARGE SCALE GENOMIC DNA]</scope>
    <source>
        <strain evidence="4 5">CECT 8525</strain>
    </source>
</reference>
<dbReference type="OrthoDB" id="2514702at2"/>
<dbReference type="Proteomes" id="UP000253345">
    <property type="component" value="Unassembled WGS sequence"/>
</dbReference>
<organism evidence="4 5">
    <name type="scientific">Paracoccus lutimaris</name>
    <dbReference type="NCBI Taxonomy" id="1490030"/>
    <lineage>
        <taxon>Bacteria</taxon>
        <taxon>Pseudomonadati</taxon>
        <taxon>Pseudomonadota</taxon>
        <taxon>Alphaproteobacteria</taxon>
        <taxon>Rhodobacterales</taxon>
        <taxon>Paracoccaceae</taxon>
        <taxon>Paracoccus</taxon>
    </lineage>
</organism>
<accession>A0A368YJR2</accession>
<feature type="coiled-coil region" evidence="1">
    <location>
        <begin position="158"/>
        <end position="185"/>
    </location>
</feature>
<evidence type="ECO:0000259" key="3">
    <source>
        <dbReference type="Pfam" id="PF06580"/>
    </source>
</evidence>
<keyword evidence="1" id="KW-0175">Coiled coil</keyword>
<dbReference type="InterPro" id="IPR050640">
    <property type="entry name" value="Bact_2-comp_sensor_kinase"/>
</dbReference>
<keyword evidence="2" id="KW-1133">Transmembrane helix</keyword>
<keyword evidence="4" id="KW-0418">Kinase</keyword>
<keyword evidence="5" id="KW-1185">Reference proteome</keyword>
<dbReference type="PANTHER" id="PTHR34220:SF7">
    <property type="entry name" value="SENSOR HISTIDINE KINASE YPDA"/>
    <property type="match status" value="1"/>
</dbReference>
<keyword evidence="2" id="KW-0472">Membrane</keyword>
<feature type="domain" description="Signal transduction histidine kinase internal region" evidence="3">
    <location>
        <begin position="182"/>
        <end position="262"/>
    </location>
</feature>
<feature type="transmembrane region" description="Helical" evidence="2">
    <location>
        <begin position="70"/>
        <end position="89"/>
    </location>
</feature>
<proteinExistence type="predicted"/>
<evidence type="ECO:0000256" key="2">
    <source>
        <dbReference type="SAM" id="Phobius"/>
    </source>
</evidence>
<feature type="transmembrane region" description="Helical" evidence="2">
    <location>
        <begin position="137"/>
        <end position="159"/>
    </location>
</feature>
<dbReference type="RefSeq" id="WP_114350199.1">
    <property type="nucleotide sequence ID" value="NZ_QPJL01000019.1"/>
</dbReference>
<evidence type="ECO:0000313" key="5">
    <source>
        <dbReference type="Proteomes" id="UP000253345"/>
    </source>
</evidence>
<dbReference type="Gene3D" id="3.30.565.10">
    <property type="entry name" value="Histidine kinase-like ATPase, C-terminal domain"/>
    <property type="match status" value="1"/>
</dbReference>
<gene>
    <name evidence="4" type="ORF">DFP89_11940</name>
</gene>
<keyword evidence="2" id="KW-0812">Transmembrane</keyword>
<dbReference type="GO" id="GO:0016020">
    <property type="term" value="C:membrane"/>
    <property type="evidence" value="ECO:0007669"/>
    <property type="project" value="InterPro"/>
</dbReference>
<name>A0A368YJR2_9RHOB</name>